<comment type="caution">
    <text evidence="2">The sequence shown here is derived from an EMBL/GenBank/DDBJ whole genome shotgun (WGS) entry which is preliminary data.</text>
</comment>
<name>A0A6B0SRZ6_9EURY</name>
<reference evidence="2 3" key="1">
    <citation type="submission" date="2019-12" db="EMBL/GenBank/DDBJ databases">
        <title>Isolation and characterization of three novel carbon monoxide-oxidizing members of Halobacteria from salione crusts and soils.</title>
        <authorList>
            <person name="Myers M.R."/>
            <person name="King G.M."/>
        </authorList>
    </citation>
    <scope>NUCLEOTIDE SEQUENCE [LARGE SCALE GENOMIC DNA]</scope>
    <source>
        <strain evidence="2 3">WSA2</strain>
    </source>
</reference>
<dbReference type="GO" id="GO:0030170">
    <property type="term" value="F:pyridoxal phosphate binding"/>
    <property type="evidence" value="ECO:0007669"/>
    <property type="project" value="TreeGrafter"/>
</dbReference>
<dbReference type="PANTHER" id="PTHR30244:SF34">
    <property type="entry name" value="DTDP-4-AMINO-4,6-DIDEOXYGALACTOSE TRANSAMINASE"/>
    <property type="match status" value="1"/>
</dbReference>
<dbReference type="PANTHER" id="PTHR30244">
    <property type="entry name" value="TRANSAMINASE"/>
    <property type="match status" value="1"/>
</dbReference>
<dbReference type="PIRSF" id="PIRSF000390">
    <property type="entry name" value="PLP_StrS"/>
    <property type="match status" value="1"/>
</dbReference>
<comment type="similarity">
    <text evidence="1">Belongs to the DegT/DnrJ/EryC1 family.</text>
</comment>
<keyword evidence="2" id="KW-0808">Transferase</keyword>
<evidence type="ECO:0000256" key="1">
    <source>
        <dbReference type="RuleBase" id="RU004508"/>
    </source>
</evidence>
<organism evidence="2 3">
    <name type="scientific">Halobaculum saliterrae</name>
    <dbReference type="NCBI Taxonomy" id="2073113"/>
    <lineage>
        <taxon>Archaea</taxon>
        <taxon>Methanobacteriati</taxon>
        <taxon>Methanobacteriota</taxon>
        <taxon>Stenosarchaea group</taxon>
        <taxon>Halobacteria</taxon>
        <taxon>Halobacteriales</taxon>
        <taxon>Haloferacaceae</taxon>
        <taxon>Halobaculum</taxon>
    </lineage>
</organism>
<evidence type="ECO:0000313" key="3">
    <source>
        <dbReference type="Proteomes" id="UP000437065"/>
    </source>
</evidence>
<dbReference type="InterPro" id="IPR000653">
    <property type="entry name" value="DegT/StrS_aminotransferase"/>
</dbReference>
<dbReference type="GO" id="GO:0008483">
    <property type="term" value="F:transaminase activity"/>
    <property type="evidence" value="ECO:0007669"/>
    <property type="project" value="UniProtKB-KW"/>
</dbReference>
<dbReference type="Proteomes" id="UP000437065">
    <property type="component" value="Unassembled WGS sequence"/>
</dbReference>
<protein>
    <submittedName>
        <fullName evidence="2">Aminotransferase DegT</fullName>
    </submittedName>
</protein>
<dbReference type="InterPro" id="IPR015422">
    <property type="entry name" value="PyrdxlP-dep_Trfase_small"/>
</dbReference>
<dbReference type="GO" id="GO:0000271">
    <property type="term" value="P:polysaccharide biosynthetic process"/>
    <property type="evidence" value="ECO:0007669"/>
    <property type="project" value="TreeGrafter"/>
</dbReference>
<dbReference type="InterPro" id="IPR015424">
    <property type="entry name" value="PyrdxlP-dep_Trfase"/>
</dbReference>
<dbReference type="Gene3D" id="3.90.1150.10">
    <property type="entry name" value="Aspartate Aminotransferase, domain 1"/>
    <property type="match status" value="1"/>
</dbReference>
<keyword evidence="2" id="KW-0032">Aminotransferase</keyword>
<dbReference type="AlphaFoldDB" id="A0A6B0SRZ6"/>
<sequence>MIPLASPDIGDDERDGVVDVLDSGQLADGEEVRAFEREFARYCGTDHAVATTNGTTALHAAFEALGVGEGDAVVTTPFSFIASANAVVHAGAEPVFADVEPTTLTLDPDRVADVLAERDDVAAILAVHIYGMPADMDRLRALADEHDVALVEDAAQAHGATYEGEPVGSLADAACFSFYPTKNMTSGEGGMITTDDEALAERAARFCDHGRTVDYRHGEVGHNFRMTSLCAAIGRAQLEKLPEYNLARRGNAAYLTENLADTPVETPVEPDGRTPVYHQYTVRSDHRDLLESHLADHGVSSAVYYPVPIHEQPAYPDVEASLPVAERAAERVLSLPVHPDLSVSDLRTITDAVARFEHSERVPDAPATEERVDS</sequence>
<keyword evidence="1" id="KW-0663">Pyridoxal phosphate</keyword>
<evidence type="ECO:0000313" key="2">
    <source>
        <dbReference type="EMBL" id="MXR40356.1"/>
    </source>
</evidence>
<dbReference type="InterPro" id="IPR015421">
    <property type="entry name" value="PyrdxlP-dep_Trfase_major"/>
</dbReference>
<gene>
    <name evidence="2" type="ORF">GRX01_03165</name>
</gene>
<dbReference type="CDD" id="cd00616">
    <property type="entry name" value="AHBA_syn"/>
    <property type="match status" value="1"/>
</dbReference>
<keyword evidence="3" id="KW-1185">Reference proteome</keyword>
<proteinExistence type="inferred from homology"/>
<dbReference type="SUPFAM" id="SSF53383">
    <property type="entry name" value="PLP-dependent transferases"/>
    <property type="match status" value="1"/>
</dbReference>
<dbReference type="Gene3D" id="3.40.640.10">
    <property type="entry name" value="Type I PLP-dependent aspartate aminotransferase-like (Major domain)"/>
    <property type="match status" value="1"/>
</dbReference>
<accession>A0A6B0SRZ6</accession>
<dbReference type="Pfam" id="PF01041">
    <property type="entry name" value="DegT_DnrJ_EryC1"/>
    <property type="match status" value="1"/>
</dbReference>
<dbReference type="RefSeq" id="WP_321167891.1">
    <property type="nucleotide sequence ID" value="NZ_WUUS01000002.1"/>
</dbReference>
<dbReference type="EMBL" id="WUUS01000002">
    <property type="protein sequence ID" value="MXR40356.1"/>
    <property type="molecule type" value="Genomic_DNA"/>
</dbReference>